<evidence type="ECO:0000313" key="2">
    <source>
        <dbReference type="EMBL" id="GGE69294.1"/>
    </source>
</evidence>
<protein>
    <recommendedName>
        <fullName evidence="1">DUF2383 domain-containing protein</fullName>
    </recommendedName>
</protein>
<dbReference type="InterPro" id="IPR009078">
    <property type="entry name" value="Ferritin-like_SF"/>
</dbReference>
<dbReference type="InterPro" id="IPR019052">
    <property type="entry name" value="DUF2383"/>
</dbReference>
<dbReference type="Gene3D" id="1.20.1260.10">
    <property type="match status" value="1"/>
</dbReference>
<sequence>MDVIHTLNEFLKGQYMGIHTYEHFIEKIEDPHIKITFQQIQQDHKQHAMQVAERIQNLGGVPVDSEGLLGSVQGFISTFTSSDTLEGIIEQARKGESYYGVEVSEDIVKGNLDIESHQLIRDILNKDREHVALLDNLLH</sequence>
<dbReference type="Pfam" id="PF09537">
    <property type="entry name" value="DUF2383"/>
    <property type="match status" value="1"/>
</dbReference>
<reference evidence="2" key="1">
    <citation type="journal article" date="2014" name="Int. J. Syst. Evol. Microbiol.">
        <title>Complete genome sequence of Corynebacterium casei LMG S-19264T (=DSM 44701T), isolated from a smear-ripened cheese.</title>
        <authorList>
            <consortium name="US DOE Joint Genome Institute (JGI-PGF)"/>
            <person name="Walter F."/>
            <person name="Albersmeier A."/>
            <person name="Kalinowski J."/>
            <person name="Ruckert C."/>
        </authorList>
    </citation>
    <scope>NUCLEOTIDE SEQUENCE</scope>
    <source>
        <strain evidence="2">CGMCC 1.12698</strain>
    </source>
</reference>
<dbReference type="EMBL" id="BMFK01000001">
    <property type="protein sequence ID" value="GGE69294.1"/>
    <property type="molecule type" value="Genomic_DNA"/>
</dbReference>
<evidence type="ECO:0000313" key="3">
    <source>
        <dbReference type="Proteomes" id="UP000605259"/>
    </source>
</evidence>
<dbReference type="CDD" id="cd00657">
    <property type="entry name" value="Ferritin_like"/>
    <property type="match status" value="1"/>
</dbReference>
<gene>
    <name evidence="2" type="ORF">GCM10007140_19180</name>
</gene>
<dbReference type="RefSeq" id="WP_188388141.1">
    <property type="nucleotide sequence ID" value="NZ_BMFK01000001.1"/>
</dbReference>
<proteinExistence type="predicted"/>
<accession>A0A917ARS8</accession>
<feature type="domain" description="DUF2383" evidence="1">
    <location>
        <begin position="2"/>
        <end position="98"/>
    </location>
</feature>
<name>A0A917ARS8_9BACI</name>
<dbReference type="Proteomes" id="UP000605259">
    <property type="component" value="Unassembled WGS sequence"/>
</dbReference>
<dbReference type="AlphaFoldDB" id="A0A917ARS8"/>
<organism evidence="2 3">
    <name type="scientific">Priestia taiwanensis</name>
    <dbReference type="NCBI Taxonomy" id="1347902"/>
    <lineage>
        <taxon>Bacteria</taxon>
        <taxon>Bacillati</taxon>
        <taxon>Bacillota</taxon>
        <taxon>Bacilli</taxon>
        <taxon>Bacillales</taxon>
        <taxon>Bacillaceae</taxon>
        <taxon>Priestia</taxon>
    </lineage>
</organism>
<keyword evidence="3" id="KW-1185">Reference proteome</keyword>
<evidence type="ECO:0000259" key="1">
    <source>
        <dbReference type="Pfam" id="PF09537"/>
    </source>
</evidence>
<dbReference type="SUPFAM" id="SSF47240">
    <property type="entry name" value="Ferritin-like"/>
    <property type="match status" value="1"/>
</dbReference>
<reference evidence="2" key="2">
    <citation type="submission" date="2020-09" db="EMBL/GenBank/DDBJ databases">
        <authorList>
            <person name="Sun Q."/>
            <person name="Zhou Y."/>
        </authorList>
    </citation>
    <scope>NUCLEOTIDE SEQUENCE</scope>
    <source>
        <strain evidence="2">CGMCC 1.12698</strain>
    </source>
</reference>
<dbReference type="InterPro" id="IPR012347">
    <property type="entry name" value="Ferritin-like"/>
</dbReference>
<comment type="caution">
    <text evidence="2">The sequence shown here is derived from an EMBL/GenBank/DDBJ whole genome shotgun (WGS) entry which is preliminary data.</text>
</comment>